<feature type="region of interest" description="Disordered" evidence="1">
    <location>
        <begin position="240"/>
        <end position="265"/>
    </location>
</feature>
<keyword evidence="3" id="KW-1185">Reference proteome</keyword>
<dbReference type="AlphaFoldDB" id="A0A372GK46"/>
<dbReference type="Proteomes" id="UP000262882">
    <property type="component" value="Unassembled WGS sequence"/>
</dbReference>
<evidence type="ECO:0000313" key="3">
    <source>
        <dbReference type="Proteomes" id="UP000262882"/>
    </source>
</evidence>
<comment type="caution">
    <text evidence="2">The sequence shown here is derived from an EMBL/GenBank/DDBJ whole genome shotgun (WGS) entry which is preliminary data.</text>
</comment>
<name>A0A372GK46_9ACTN</name>
<feature type="compositionally biased region" description="Basic and acidic residues" evidence="1">
    <location>
        <begin position="255"/>
        <end position="265"/>
    </location>
</feature>
<protein>
    <submittedName>
        <fullName evidence="2">Uncharacterized protein</fullName>
    </submittedName>
</protein>
<dbReference type="RefSeq" id="WP_117399355.1">
    <property type="nucleotide sequence ID" value="NZ_QVNQ01000003.1"/>
</dbReference>
<dbReference type="EMBL" id="QVNQ01000003">
    <property type="protein sequence ID" value="RFS85499.1"/>
    <property type="molecule type" value="Genomic_DNA"/>
</dbReference>
<proteinExistence type="predicted"/>
<organism evidence="2 3">
    <name type="scientific">Actinomadura spongiicola</name>
    <dbReference type="NCBI Taxonomy" id="2303421"/>
    <lineage>
        <taxon>Bacteria</taxon>
        <taxon>Bacillati</taxon>
        <taxon>Actinomycetota</taxon>
        <taxon>Actinomycetes</taxon>
        <taxon>Streptosporangiales</taxon>
        <taxon>Thermomonosporaceae</taxon>
        <taxon>Actinomadura</taxon>
    </lineage>
</organism>
<evidence type="ECO:0000313" key="2">
    <source>
        <dbReference type="EMBL" id="RFS85499.1"/>
    </source>
</evidence>
<dbReference type="OrthoDB" id="3806176at2"/>
<gene>
    <name evidence="2" type="ORF">D0T12_10730</name>
</gene>
<sequence length="265" mass="29402">MDMPIVEVSGRVHALIEDLLPVVFPGATFDVPTARVIFPVGRYARGVSTWVALERCAREPSERWPRLVEDWIREAGDLVVLSIADIELLGDVRELLRLRIVPKLSDADREPLMAVSAGPFFDGVIVIDHPEYGGPLTKARANLLGLRRLGYVVTRTHEEVADVDVRDQPLTLRESVRVVSKPGSRYVPVLLTEIARFVPEAGPEGALFSVPTHSTMLLHPLTSTARDALPAFADVTEEMHASSSDPCAPTTFRWRRGEPMERLRS</sequence>
<reference evidence="2 3" key="1">
    <citation type="submission" date="2018-08" db="EMBL/GenBank/DDBJ databases">
        <title>Actinomadura spongicola sp. nov., isolated from marine sponge Leucetta chagosensis.</title>
        <authorList>
            <person name="Li L."/>
            <person name="Lin H.W."/>
        </authorList>
    </citation>
    <scope>NUCLEOTIDE SEQUENCE [LARGE SCALE GENOMIC DNA]</scope>
    <source>
        <strain evidence="2 3">LHW52907</strain>
    </source>
</reference>
<accession>A0A372GK46</accession>
<evidence type="ECO:0000256" key="1">
    <source>
        <dbReference type="SAM" id="MobiDB-lite"/>
    </source>
</evidence>